<feature type="domain" description="GCVT N-terminal" evidence="9">
    <location>
        <begin position="27"/>
        <end position="289"/>
    </location>
</feature>
<keyword evidence="3 8" id="KW-0032">Aminotransferase</keyword>
<dbReference type="SUPFAM" id="SSF103025">
    <property type="entry name" value="Folate-binding domain"/>
    <property type="match status" value="1"/>
</dbReference>
<dbReference type="SUPFAM" id="SSF101790">
    <property type="entry name" value="Aminomethyltransferase beta-barrel domain"/>
    <property type="match status" value="1"/>
</dbReference>
<dbReference type="Gene3D" id="2.40.30.110">
    <property type="entry name" value="Aminomethyltransferase beta-barrel domains"/>
    <property type="match status" value="1"/>
</dbReference>
<dbReference type="InterPro" id="IPR027266">
    <property type="entry name" value="TrmE/GcvT-like"/>
</dbReference>
<dbReference type="PANTHER" id="PTHR43757">
    <property type="entry name" value="AMINOMETHYLTRANSFERASE"/>
    <property type="match status" value="1"/>
</dbReference>
<dbReference type="InterPro" id="IPR006222">
    <property type="entry name" value="GCVT_N"/>
</dbReference>
<proteinExistence type="inferred from homology"/>
<evidence type="ECO:0000256" key="5">
    <source>
        <dbReference type="ARBA" id="ARBA00031395"/>
    </source>
</evidence>
<keyword evidence="12" id="KW-1185">Reference proteome</keyword>
<evidence type="ECO:0000256" key="7">
    <source>
        <dbReference type="PIRSR" id="PIRSR006487-1"/>
    </source>
</evidence>
<evidence type="ECO:0000256" key="6">
    <source>
        <dbReference type="ARBA" id="ARBA00047665"/>
    </source>
</evidence>
<dbReference type="InterPro" id="IPR013977">
    <property type="entry name" value="GcvT_C"/>
</dbReference>
<dbReference type="GO" id="GO:0005960">
    <property type="term" value="C:glycine cleavage complex"/>
    <property type="evidence" value="ECO:0007669"/>
    <property type="project" value="InterPro"/>
</dbReference>
<evidence type="ECO:0000256" key="3">
    <source>
        <dbReference type="ARBA" id="ARBA00022576"/>
    </source>
</evidence>
<dbReference type="NCBIfam" id="NF001567">
    <property type="entry name" value="PRK00389.1"/>
    <property type="match status" value="1"/>
</dbReference>
<organism evidence="11 12">
    <name type="scientific">Euplotes crassus</name>
    <dbReference type="NCBI Taxonomy" id="5936"/>
    <lineage>
        <taxon>Eukaryota</taxon>
        <taxon>Sar</taxon>
        <taxon>Alveolata</taxon>
        <taxon>Ciliophora</taxon>
        <taxon>Intramacronucleata</taxon>
        <taxon>Spirotrichea</taxon>
        <taxon>Hypotrichia</taxon>
        <taxon>Euplotida</taxon>
        <taxon>Euplotidae</taxon>
        <taxon>Moneuplotes</taxon>
    </lineage>
</organism>
<keyword evidence="4 8" id="KW-0808">Transferase</keyword>
<feature type="binding site" evidence="7">
    <location>
        <position position="221"/>
    </location>
    <ligand>
        <name>substrate</name>
    </ligand>
</feature>
<dbReference type="NCBIfam" id="TIGR00528">
    <property type="entry name" value="gcvT"/>
    <property type="match status" value="1"/>
</dbReference>
<evidence type="ECO:0000256" key="1">
    <source>
        <dbReference type="ARBA" id="ARBA00008609"/>
    </source>
</evidence>
<evidence type="ECO:0000259" key="9">
    <source>
        <dbReference type="Pfam" id="PF01571"/>
    </source>
</evidence>
<dbReference type="InterPro" id="IPR028896">
    <property type="entry name" value="GcvT/YgfZ/DmdA"/>
</dbReference>
<dbReference type="GO" id="GO:0008483">
    <property type="term" value="F:transaminase activity"/>
    <property type="evidence" value="ECO:0007669"/>
    <property type="project" value="UniProtKB-KW"/>
</dbReference>
<comment type="catalytic activity">
    <reaction evidence="6 8">
        <text>N(6)-[(R)-S(8)-aminomethyldihydrolipoyl]-L-lysyl-[protein] + (6S)-5,6,7,8-tetrahydrofolate = N(6)-[(R)-dihydrolipoyl]-L-lysyl-[protein] + (6R)-5,10-methylene-5,6,7,8-tetrahydrofolate + NH4(+)</text>
        <dbReference type="Rhea" id="RHEA:16945"/>
        <dbReference type="Rhea" id="RHEA-COMP:10475"/>
        <dbReference type="Rhea" id="RHEA-COMP:10492"/>
        <dbReference type="ChEBI" id="CHEBI:15636"/>
        <dbReference type="ChEBI" id="CHEBI:28938"/>
        <dbReference type="ChEBI" id="CHEBI:57453"/>
        <dbReference type="ChEBI" id="CHEBI:83100"/>
        <dbReference type="ChEBI" id="CHEBI:83143"/>
        <dbReference type="EC" id="2.1.2.10"/>
    </reaction>
</comment>
<dbReference type="PANTHER" id="PTHR43757:SF2">
    <property type="entry name" value="AMINOMETHYLTRANSFERASE, MITOCHONDRIAL"/>
    <property type="match status" value="1"/>
</dbReference>
<dbReference type="Pfam" id="PF01571">
    <property type="entry name" value="GCV_T"/>
    <property type="match status" value="1"/>
</dbReference>
<comment type="function">
    <text evidence="8">The glycine cleavage system catalyzes the degradation of glycine.</text>
</comment>
<keyword evidence="8" id="KW-0809">Transit peptide</keyword>
<gene>
    <name evidence="11" type="ORF">ECRASSUSDP1_LOCUS13351</name>
</gene>
<evidence type="ECO:0000256" key="8">
    <source>
        <dbReference type="RuleBase" id="RU003981"/>
    </source>
</evidence>
<dbReference type="Gene3D" id="4.10.1250.10">
    <property type="entry name" value="Aminomethyltransferase fragment"/>
    <property type="match status" value="1"/>
</dbReference>
<reference evidence="11" key="1">
    <citation type="submission" date="2023-07" db="EMBL/GenBank/DDBJ databases">
        <authorList>
            <consortium name="AG Swart"/>
            <person name="Singh M."/>
            <person name="Singh A."/>
            <person name="Seah K."/>
            <person name="Emmerich C."/>
        </authorList>
    </citation>
    <scope>NUCLEOTIDE SEQUENCE</scope>
    <source>
        <strain evidence="11">DP1</strain>
    </source>
</reference>
<dbReference type="Pfam" id="PF08669">
    <property type="entry name" value="GCV_T_C"/>
    <property type="match status" value="1"/>
</dbReference>
<sequence length="400" mass="44325">MFNRFVTRSTPKGVRFFSSTNLSRTALFDWHAAQGGKNVPFAGYELPVQYKAGLMKEHLHCRENSSLFDVSHMGQLRIHGKDRTEFIERITVLDTQTLKTGEGSLSLITNENGGIKDDTVITTNEDHIYMVVNAACKEKDIAHMNKVLDDEFSNKDVHLELIDDRALIAVQGPKTQGVLEQIFETSLKDQFFMNSTVLRIPKLDTEVIATRCGYTGEDGFEISVLNDKAADLADLLTSIKSSEGNSIVAPAGLGARDSLRLEAGLCLYGNEMNEDISPVEAILQWTITKRRKKEGGFIGHEGYMAKRKKGVVKEKRCCFVYEGRGAPAREGAEVVDNEGKTIGKVCSGGYGPSVGKNIGMAYVKNKYIKAGTEFQVKVRGRSYPVKVTRFPLTKPGYYRG</sequence>
<keyword evidence="8" id="KW-0496">Mitochondrion</keyword>
<protein>
    <recommendedName>
        <fullName evidence="2 8">Aminomethyltransferase</fullName>
        <ecNumber evidence="2 8">2.1.2.10</ecNumber>
    </recommendedName>
    <alternativeName>
        <fullName evidence="5 8">Glycine cleavage system T protein</fullName>
    </alternativeName>
</protein>
<comment type="caution">
    <text evidence="11">The sequence shown here is derived from an EMBL/GenBank/DDBJ whole genome shotgun (WGS) entry which is preliminary data.</text>
</comment>
<dbReference type="GO" id="GO:0006546">
    <property type="term" value="P:glycine catabolic process"/>
    <property type="evidence" value="ECO:0007669"/>
    <property type="project" value="InterPro"/>
</dbReference>
<dbReference type="InterPro" id="IPR029043">
    <property type="entry name" value="GcvT/YgfZ_C"/>
</dbReference>
<evidence type="ECO:0000313" key="11">
    <source>
        <dbReference type="EMBL" id="CAI2372024.1"/>
    </source>
</evidence>
<accession>A0AAD1XD95</accession>
<dbReference type="Gene3D" id="3.30.1360.120">
    <property type="entry name" value="Probable tRNA modification gtpase trme, domain 1"/>
    <property type="match status" value="1"/>
</dbReference>
<dbReference type="PIRSF" id="PIRSF006487">
    <property type="entry name" value="GcvT"/>
    <property type="match status" value="1"/>
</dbReference>
<dbReference type="InterPro" id="IPR006223">
    <property type="entry name" value="GcvT"/>
</dbReference>
<comment type="subunit">
    <text evidence="8">The glycine cleavage system is composed of four proteins: P, T, L and H.</text>
</comment>
<dbReference type="AlphaFoldDB" id="A0AAD1XD95"/>
<evidence type="ECO:0000313" key="12">
    <source>
        <dbReference type="Proteomes" id="UP001295684"/>
    </source>
</evidence>
<dbReference type="EMBL" id="CAMPGE010013286">
    <property type="protein sequence ID" value="CAI2372024.1"/>
    <property type="molecule type" value="Genomic_DNA"/>
</dbReference>
<dbReference type="EC" id="2.1.2.10" evidence="2 8"/>
<evidence type="ECO:0000259" key="10">
    <source>
        <dbReference type="Pfam" id="PF08669"/>
    </source>
</evidence>
<dbReference type="GO" id="GO:0004047">
    <property type="term" value="F:aminomethyltransferase activity"/>
    <property type="evidence" value="ECO:0007669"/>
    <property type="project" value="UniProtKB-EC"/>
</dbReference>
<comment type="similarity">
    <text evidence="1 8">Belongs to the GcvT family.</text>
</comment>
<comment type="subcellular location">
    <subcellularLocation>
        <location evidence="8">Mitochondrion</location>
    </subcellularLocation>
</comment>
<dbReference type="Proteomes" id="UP001295684">
    <property type="component" value="Unassembled WGS sequence"/>
</dbReference>
<evidence type="ECO:0000256" key="4">
    <source>
        <dbReference type="ARBA" id="ARBA00022679"/>
    </source>
</evidence>
<dbReference type="FunFam" id="3.30.70.1400:FF:000001">
    <property type="entry name" value="Aminomethyltransferase"/>
    <property type="match status" value="1"/>
</dbReference>
<name>A0AAD1XD95_EUPCR</name>
<evidence type="ECO:0000256" key="2">
    <source>
        <dbReference type="ARBA" id="ARBA00012616"/>
    </source>
</evidence>
<dbReference type="GO" id="GO:0005739">
    <property type="term" value="C:mitochondrion"/>
    <property type="evidence" value="ECO:0007669"/>
    <property type="project" value="UniProtKB-SubCell"/>
</dbReference>
<dbReference type="Gene3D" id="3.30.70.1400">
    <property type="entry name" value="Aminomethyltransferase beta-barrel domains"/>
    <property type="match status" value="1"/>
</dbReference>
<feature type="domain" description="Aminomethyltransferase C-terminal" evidence="10">
    <location>
        <begin position="315"/>
        <end position="392"/>
    </location>
</feature>